<accession>X0VLL1</accession>
<feature type="non-terminal residue" evidence="1">
    <location>
        <position position="156"/>
    </location>
</feature>
<evidence type="ECO:0000313" key="1">
    <source>
        <dbReference type="EMBL" id="GAG19130.1"/>
    </source>
</evidence>
<reference evidence="1" key="1">
    <citation type="journal article" date="2014" name="Front. Microbiol.">
        <title>High frequency of phylogenetically diverse reductive dehalogenase-homologous genes in deep subseafloor sedimentary metagenomes.</title>
        <authorList>
            <person name="Kawai M."/>
            <person name="Futagami T."/>
            <person name="Toyoda A."/>
            <person name="Takaki Y."/>
            <person name="Nishi S."/>
            <person name="Hori S."/>
            <person name="Arai W."/>
            <person name="Tsubouchi T."/>
            <person name="Morono Y."/>
            <person name="Uchiyama I."/>
            <person name="Ito T."/>
            <person name="Fujiyama A."/>
            <person name="Inagaki F."/>
            <person name="Takami H."/>
        </authorList>
    </citation>
    <scope>NUCLEOTIDE SEQUENCE</scope>
    <source>
        <strain evidence="1">Expedition CK06-06</strain>
    </source>
</reference>
<sequence>MSDLQIENILAIDPGPEKSGFIYVKYVSTNIIKILDKGYLDNELINKKICLILILNPGINIVIEGVVAYGMAVGKSTLETAVWSGRFFQKVNDLGGKKIFFLNRKDVRITLCNSMRAKTKNINQALKDRFGEIGTKNNRGKLYDIKTNLPKGALNH</sequence>
<gene>
    <name evidence="1" type="ORF">S01H1_56519</name>
</gene>
<organism evidence="1">
    <name type="scientific">marine sediment metagenome</name>
    <dbReference type="NCBI Taxonomy" id="412755"/>
    <lineage>
        <taxon>unclassified sequences</taxon>
        <taxon>metagenomes</taxon>
        <taxon>ecological metagenomes</taxon>
    </lineage>
</organism>
<dbReference type="EMBL" id="BARS01036807">
    <property type="protein sequence ID" value="GAG19130.1"/>
    <property type="molecule type" value="Genomic_DNA"/>
</dbReference>
<proteinExistence type="predicted"/>
<protein>
    <submittedName>
        <fullName evidence="1">Uncharacterized protein</fullName>
    </submittedName>
</protein>
<comment type="caution">
    <text evidence="1">The sequence shown here is derived from an EMBL/GenBank/DDBJ whole genome shotgun (WGS) entry which is preliminary data.</text>
</comment>
<name>X0VLL1_9ZZZZ</name>
<dbReference type="AlphaFoldDB" id="X0VLL1"/>